<comment type="caution">
    <text evidence="1">The sequence shown here is derived from an EMBL/GenBank/DDBJ whole genome shotgun (WGS) entry which is preliminary data.</text>
</comment>
<name>A0AAW0CN86_9AGAR</name>
<gene>
    <name evidence="1" type="ORF">R3P38DRAFT_3180556</name>
</gene>
<proteinExistence type="predicted"/>
<dbReference type="EMBL" id="JAWWNJ010000015">
    <property type="protein sequence ID" value="KAK7040614.1"/>
    <property type="molecule type" value="Genomic_DNA"/>
</dbReference>
<evidence type="ECO:0008006" key="3">
    <source>
        <dbReference type="Google" id="ProtNLM"/>
    </source>
</evidence>
<reference evidence="1 2" key="1">
    <citation type="journal article" date="2024" name="J Genomics">
        <title>Draft genome sequencing and assembly of Favolaschia claudopus CIRM-BRFM 2984 isolated from oak limbs.</title>
        <authorList>
            <person name="Navarro D."/>
            <person name="Drula E."/>
            <person name="Chaduli D."/>
            <person name="Cazenave R."/>
            <person name="Ahrendt S."/>
            <person name="Wang J."/>
            <person name="Lipzen A."/>
            <person name="Daum C."/>
            <person name="Barry K."/>
            <person name="Grigoriev I.V."/>
            <person name="Favel A."/>
            <person name="Rosso M.N."/>
            <person name="Martin F."/>
        </authorList>
    </citation>
    <scope>NUCLEOTIDE SEQUENCE [LARGE SCALE GENOMIC DNA]</scope>
    <source>
        <strain evidence="1 2">CIRM-BRFM 2984</strain>
    </source>
</reference>
<keyword evidence="2" id="KW-1185">Reference proteome</keyword>
<protein>
    <recommendedName>
        <fullName evidence="3">F-box domain-containing protein</fullName>
    </recommendedName>
</protein>
<dbReference type="SUPFAM" id="SSF52047">
    <property type="entry name" value="RNI-like"/>
    <property type="match status" value="1"/>
</dbReference>
<dbReference type="Gene3D" id="3.80.10.10">
    <property type="entry name" value="Ribonuclease Inhibitor"/>
    <property type="match status" value="1"/>
</dbReference>
<accession>A0AAW0CN86</accession>
<dbReference type="Proteomes" id="UP001362999">
    <property type="component" value="Unassembled WGS sequence"/>
</dbReference>
<sequence>MQDDHVLALLRESASRSMDDALLRFMDSILNRVLAVCGTSVSTSPILQCPTEVFSLLFRWVLFGLEPVSTEFRVQRAKLSLVCRMWWKVVIGDAGLWQDVFVTPASECDVISRIMHFTRSHPLSVYLVDDTPCHRYGSSERQSYLLSHFNSILPTSARWVRLELVSSSAYTHKAMLDHINDHNSPELRCLTLRSPSRAAVMTPTPLAATIYCSHLRRLVLHRCTFPEAFPELLPNLVVLSLCDVPTLHSPTQSQLFRLLRIAPHLDRLEMVRVGIRISTDDPVPVVDEVHIPSVTTLVLAFNVTLHPARAFFNILEHIKAPNLAHLHLGLPTDADVKRYLAAHPGLKAPSVSLAGRFTNSEAVQLLFASFYRVTHLDLVEADRPAVLRHLGSLRGSLTPLVLPLLTCLRVRPLHWAALTDGLMARLRADSARVQLILVPHEGASRSIPSEYLSAYQTLLQSVDSVAWGEYIHRETHNVLRYPYLQ</sequence>
<organism evidence="1 2">
    <name type="scientific">Favolaschia claudopus</name>
    <dbReference type="NCBI Taxonomy" id="2862362"/>
    <lineage>
        <taxon>Eukaryota</taxon>
        <taxon>Fungi</taxon>
        <taxon>Dikarya</taxon>
        <taxon>Basidiomycota</taxon>
        <taxon>Agaricomycotina</taxon>
        <taxon>Agaricomycetes</taxon>
        <taxon>Agaricomycetidae</taxon>
        <taxon>Agaricales</taxon>
        <taxon>Marasmiineae</taxon>
        <taxon>Mycenaceae</taxon>
        <taxon>Favolaschia</taxon>
    </lineage>
</organism>
<evidence type="ECO:0000313" key="2">
    <source>
        <dbReference type="Proteomes" id="UP001362999"/>
    </source>
</evidence>
<dbReference type="AlphaFoldDB" id="A0AAW0CN86"/>
<dbReference type="InterPro" id="IPR032675">
    <property type="entry name" value="LRR_dom_sf"/>
</dbReference>
<evidence type="ECO:0000313" key="1">
    <source>
        <dbReference type="EMBL" id="KAK7040614.1"/>
    </source>
</evidence>